<feature type="compositionally biased region" description="Polar residues" evidence="1">
    <location>
        <begin position="308"/>
        <end position="317"/>
    </location>
</feature>
<feature type="compositionally biased region" description="Polar residues" evidence="1">
    <location>
        <begin position="414"/>
        <end position="425"/>
    </location>
</feature>
<dbReference type="PANTHER" id="PTHR37467">
    <property type="entry name" value="EXPORTED CALCIUM-BINDING GLYCOPROTEIN-RELATED"/>
    <property type="match status" value="1"/>
</dbReference>
<feature type="compositionally biased region" description="Acidic residues" evidence="1">
    <location>
        <begin position="329"/>
        <end position="339"/>
    </location>
</feature>
<dbReference type="EMBL" id="BMXI01000008">
    <property type="protein sequence ID" value="GHC54925.1"/>
    <property type="molecule type" value="Genomic_DNA"/>
</dbReference>
<reference evidence="2" key="2">
    <citation type="submission" date="2020-09" db="EMBL/GenBank/DDBJ databases">
        <authorList>
            <person name="Sun Q."/>
            <person name="Kim S."/>
        </authorList>
    </citation>
    <scope>NUCLEOTIDE SEQUENCE</scope>
    <source>
        <strain evidence="2">KCTC 12988</strain>
    </source>
</reference>
<dbReference type="Proteomes" id="UP000644507">
    <property type="component" value="Unassembled WGS sequence"/>
</dbReference>
<proteinExistence type="predicted"/>
<accession>A0A918TNM9</accession>
<evidence type="ECO:0000313" key="2">
    <source>
        <dbReference type="EMBL" id="GHC54925.1"/>
    </source>
</evidence>
<evidence type="ECO:0000313" key="3">
    <source>
        <dbReference type="Proteomes" id="UP000644507"/>
    </source>
</evidence>
<feature type="region of interest" description="Disordered" evidence="1">
    <location>
        <begin position="235"/>
        <end position="254"/>
    </location>
</feature>
<organism evidence="2 3">
    <name type="scientific">Roseibacillus persicicus</name>
    <dbReference type="NCBI Taxonomy" id="454148"/>
    <lineage>
        <taxon>Bacteria</taxon>
        <taxon>Pseudomonadati</taxon>
        <taxon>Verrucomicrobiota</taxon>
        <taxon>Verrucomicrobiia</taxon>
        <taxon>Verrucomicrobiales</taxon>
        <taxon>Verrucomicrobiaceae</taxon>
        <taxon>Roseibacillus</taxon>
    </lineage>
</organism>
<dbReference type="AlphaFoldDB" id="A0A918TNM9"/>
<sequence>MKRTKLLTTVGLLGSLATGQGAWSLLEDFESYTTGAISPQSTSWSYVLTANDATVGSDAGNNYMVQGATNGDHVKFDNNSILIADGAIGTYFFRVFMTGPSHTAVAVSPLTAATAGNGFNDGKAIVRFGNNSSTSTTTFGYNLDVAGSYSNLTDNTNDGAWYNVWVLIDNTANRSYEVHIQSDDDPDFATQTQLNPTGLAFRQGTADGDLQSLFFRTAVNATATHFDDLYIDSTTHNLSDPINPPVDIDSDGMEDFWEESNFGDLSRTATGDEDMDGLNNLAEFLASTDPNDKDSDDDGLEDGPEVNATLNDYSTPTGYGATDPLNGDSDGDGVNDFDEVTGALNIQFANAPTDPNAGDSDGDGLPDDYELLCNSSPATALAPNDDGTTNPDQAPTGDRDGDGLSNLAEFDPSQGDNFASVQTRADLSDTDNDGYNDKVEDNFGSWGGVTVTGTNPTIADTDGDGLLDGQENPDLAFSAGAIPSNSDPNIRDTDQDGFIDAFEVSSNTNPDDVNSVPSRPSGFTLLEDFEGSEMVIGSTFDGVNGWSSTNAAQTLVADEPIEGSDQVGCLTRLTGSFFSAAKQIDNLGLQINEGDTGTLFFQLYATSLETDLSMGLSDQASPSEFGGFEAQTILDNGGIIAVRDGNAGRDTFASFAAGMWMNVWVVADNAADTVTVYYETPVGETGQFEVTDDGGVDPFGFRNGTSETLKSLLLVMSAGTALNQPAYVDNFYIDPNAVNLTTPATAKPVGVVPSEIEVTNVVRNAGGDLEITFSPGGAGYVLTSASPSELMTGDFTDQGNYSYDNTDTFTVPASFIAANPGFFFRVETDL</sequence>
<dbReference type="InterPro" id="IPR018247">
    <property type="entry name" value="EF_Hand_1_Ca_BS"/>
</dbReference>
<reference evidence="2" key="1">
    <citation type="journal article" date="2014" name="Int. J. Syst. Evol. Microbiol.">
        <title>Complete genome sequence of Corynebacterium casei LMG S-19264T (=DSM 44701T), isolated from a smear-ripened cheese.</title>
        <authorList>
            <consortium name="US DOE Joint Genome Institute (JGI-PGF)"/>
            <person name="Walter F."/>
            <person name="Albersmeier A."/>
            <person name="Kalinowski J."/>
            <person name="Ruckert C."/>
        </authorList>
    </citation>
    <scope>NUCLEOTIDE SEQUENCE</scope>
    <source>
        <strain evidence="2">KCTC 12988</strain>
    </source>
</reference>
<gene>
    <name evidence="2" type="ORF">GCM10007100_21890</name>
</gene>
<evidence type="ECO:0000256" key="1">
    <source>
        <dbReference type="SAM" id="MobiDB-lite"/>
    </source>
</evidence>
<comment type="caution">
    <text evidence="2">The sequence shown here is derived from an EMBL/GenBank/DDBJ whole genome shotgun (WGS) entry which is preliminary data.</text>
</comment>
<feature type="region of interest" description="Disordered" evidence="1">
    <location>
        <begin position="286"/>
        <end position="489"/>
    </location>
</feature>
<feature type="compositionally biased region" description="Acidic residues" evidence="1">
    <location>
        <begin position="360"/>
        <end position="370"/>
    </location>
</feature>
<protein>
    <submittedName>
        <fullName evidence="2">Uncharacterized protein</fullName>
    </submittedName>
</protein>
<dbReference type="RefSeq" id="WP_189569986.1">
    <property type="nucleotide sequence ID" value="NZ_BMXI01000008.1"/>
</dbReference>
<keyword evidence="3" id="KW-1185">Reference proteome</keyword>
<feature type="compositionally biased region" description="Acidic residues" evidence="1">
    <location>
        <begin position="294"/>
        <end position="304"/>
    </location>
</feature>
<dbReference type="InterPro" id="IPR053180">
    <property type="entry name" value="Ca-binding_acidic-repeat"/>
</dbReference>
<dbReference type="PANTHER" id="PTHR37467:SF1">
    <property type="entry name" value="EXPORTED CALCIUM-BINDING GLYCOPROTEIN"/>
    <property type="match status" value="1"/>
</dbReference>
<dbReference type="PROSITE" id="PS00018">
    <property type="entry name" value="EF_HAND_1"/>
    <property type="match status" value="1"/>
</dbReference>
<name>A0A918TNM9_9BACT</name>